<dbReference type="Proteomes" id="UP000612349">
    <property type="component" value="Unassembled WGS sequence"/>
</dbReference>
<organism evidence="1 2">
    <name type="scientific">Croceicoccus mobilis</name>
    <dbReference type="NCBI Taxonomy" id="1703339"/>
    <lineage>
        <taxon>Bacteria</taxon>
        <taxon>Pseudomonadati</taxon>
        <taxon>Pseudomonadota</taxon>
        <taxon>Alphaproteobacteria</taxon>
        <taxon>Sphingomonadales</taxon>
        <taxon>Erythrobacteraceae</taxon>
        <taxon>Croceicoccus</taxon>
    </lineage>
</organism>
<proteinExistence type="predicted"/>
<protein>
    <submittedName>
        <fullName evidence="1">Uncharacterized protein</fullName>
    </submittedName>
</protein>
<reference evidence="1" key="2">
    <citation type="submission" date="2020-09" db="EMBL/GenBank/DDBJ databases">
        <authorList>
            <person name="Sun Q."/>
            <person name="Zhou Y."/>
        </authorList>
    </citation>
    <scope>NUCLEOTIDE SEQUENCE</scope>
    <source>
        <strain evidence="1">CGMCC 1.15360</strain>
    </source>
</reference>
<dbReference type="OrthoDB" id="7449507at2"/>
<name>A0A916ZA99_9SPHN</name>
<sequence>MGKFSDIKKTIDDGAGEGATRKIDVSDFAPVSGSIGRDPSRDDEIADRIARKHGLPGEPVSRVKLVRGSVVMDKVFVQGPITTINRFKELCNDRGGITYAEALKLLLDRYDETN</sequence>
<evidence type="ECO:0000313" key="1">
    <source>
        <dbReference type="EMBL" id="GGD82259.1"/>
    </source>
</evidence>
<dbReference type="EMBL" id="BMIP01000011">
    <property type="protein sequence ID" value="GGD82259.1"/>
    <property type="molecule type" value="Genomic_DNA"/>
</dbReference>
<gene>
    <name evidence="1" type="ORF">GCM10010990_35320</name>
</gene>
<evidence type="ECO:0000313" key="2">
    <source>
        <dbReference type="Proteomes" id="UP000612349"/>
    </source>
</evidence>
<dbReference type="AlphaFoldDB" id="A0A916ZA99"/>
<keyword evidence="2" id="KW-1185">Reference proteome</keyword>
<reference evidence="1" key="1">
    <citation type="journal article" date="2014" name="Int. J. Syst. Evol. Microbiol.">
        <title>Complete genome sequence of Corynebacterium casei LMG S-19264T (=DSM 44701T), isolated from a smear-ripened cheese.</title>
        <authorList>
            <consortium name="US DOE Joint Genome Institute (JGI-PGF)"/>
            <person name="Walter F."/>
            <person name="Albersmeier A."/>
            <person name="Kalinowski J."/>
            <person name="Ruckert C."/>
        </authorList>
    </citation>
    <scope>NUCLEOTIDE SEQUENCE</scope>
    <source>
        <strain evidence="1">CGMCC 1.15360</strain>
    </source>
</reference>
<dbReference type="RefSeq" id="WP_066769478.1">
    <property type="nucleotide sequence ID" value="NZ_BMIP01000011.1"/>
</dbReference>
<accession>A0A916ZA99</accession>
<comment type="caution">
    <text evidence="1">The sequence shown here is derived from an EMBL/GenBank/DDBJ whole genome shotgun (WGS) entry which is preliminary data.</text>
</comment>